<dbReference type="InterPro" id="IPR012682">
    <property type="entry name" value="Tscrpt_reg_Myc_N"/>
</dbReference>
<feature type="coiled-coil region" evidence="3">
    <location>
        <begin position="357"/>
        <end position="384"/>
    </location>
</feature>
<dbReference type="Proteomes" id="UP001347796">
    <property type="component" value="Unassembled WGS sequence"/>
</dbReference>
<dbReference type="FunFam" id="4.10.280.10:FF:000019">
    <property type="entry name" value="Myc proto-oncogene protein"/>
    <property type="match status" value="1"/>
</dbReference>
<evidence type="ECO:0000313" key="6">
    <source>
        <dbReference type="EMBL" id="KAK6179166.1"/>
    </source>
</evidence>
<name>A0AAN8JN11_PATCE</name>
<comment type="caution">
    <text evidence="6">The sequence shown here is derived from an EMBL/GenBank/DDBJ whole genome shotgun (WGS) entry which is preliminary data.</text>
</comment>
<keyword evidence="2" id="KW-0539">Nucleus</keyword>
<keyword evidence="1 2" id="KW-0238">DNA-binding</keyword>
<accession>A0AAN8JN11</accession>
<dbReference type="GO" id="GO:0046983">
    <property type="term" value="F:protein dimerization activity"/>
    <property type="evidence" value="ECO:0007669"/>
    <property type="project" value="InterPro"/>
</dbReference>
<keyword evidence="3" id="KW-0175">Coiled coil</keyword>
<dbReference type="PIRSF" id="PIRSF001705">
    <property type="entry name" value="Myc_protein"/>
    <property type="match status" value="1"/>
</dbReference>
<dbReference type="InterPro" id="IPR050433">
    <property type="entry name" value="Myc_transcription_factors"/>
</dbReference>
<dbReference type="SMART" id="SM00353">
    <property type="entry name" value="HLH"/>
    <property type="match status" value="1"/>
</dbReference>
<dbReference type="PRINTS" id="PR00044">
    <property type="entry name" value="LEUZIPPRMYC"/>
</dbReference>
<dbReference type="PROSITE" id="PS50888">
    <property type="entry name" value="BHLH"/>
    <property type="match status" value="1"/>
</dbReference>
<dbReference type="GO" id="GO:0003677">
    <property type="term" value="F:DNA binding"/>
    <property type="evidence" value="ECO:0007669"/>
    <property type="project" value="UniProtKB-UniRule"/>
</dbReference>
<evidence type="ECO:0000313" key="7">
    <source>
        <dbReference type="Proteomes" id="UP001347796"/>
    </source>
</evidence>
<comment type="subcellular location">
    <subcellularLocation>
        <location evidence="2">Nucleus</location>
    </subcellularLocation>
</comment>
<gene>
    <name evidence="6" type="ORF">SNE40_011586</name>
</gene>
<feature type="region of interest" description="Disordered" evidence="4">
    <location>
        <begin position="275"/>
        <end position="301"/>
    </location>
</feature>
<evidence type="ECO:0000256" key="3">
    <source>
        <dbReference type="SAM" id="Coils"/>
    </source>
</evidence>
<evidence type="ECO:0000256" key="2">
    <source>
        <dbReference type="PIRNR" id="PIRNR001705"/>
    </source>
</evidence>
<evidence type="ECO:0000256" key="4">
    <source>
        <dbReference type="SAM" id="MobiDB-lite"/>
    </source>
</evidence>
<keyword evidence="7" id="KW-1185">Reference proteome</keyword>
<protein>
    <recommendedName>
        <fullName evidence="5">BHLH domain-containing protein</fullName>
    </recommendedName>
</protein>
<sequence>MAHCGKKPKMSKYSSKCIDDYEQFQPCFLNDDLEEFYTLNTPTPSEDIWKKFELLTPPRSPKREPYSDFNLDENTDIASFLDDGIFVNPISLALPFPETLPSNPSLQSKLIQDCMWSGSHKSNEDKIADTNIDVTSTSSDCVDPASVFPYPINDTKLHNLGTETPSDSEDEEVDVVSTGDEKFVSQAVQVDQQITSLKHQNCGLQTTTKCVNVKIEPKPIVVSNSDCAAISVHNYSLPYSHGLKRSRSTQSQSTVSQKRIKRELTEPMLKSVALKLKSANSSPDVSDSEESGEGKRTQHNVLERKRRNDLKDSFYVLRDNVPELDCKEKAPKVLILRKASEYIHSIRRLDVKYVKELNSLRHKNDMLRRKLESLQNEVDSSDEEYSIE</sequence>
<dbReference type="CDD" id="cd11400">
    <property type="entry name" value="bHLHzip_Myc"/>
    <property type="match status" value="1"/>
</dbReference>
<comment type="subunit">
    <text evidence="2">Efficient DNA binding requires dimerization with another bHLH protein.</text>
</comment>
<dbReference type="Gene3D" id="4.10.280.10">
    <property type="entry name" value="Helix-loop-helix DNA-binding domain"/>
    <property type="match status" value="1"/>
</dbReference>
<dbReference type="PANTHER" id="PTHR45851">
    <property type="entry name" value="MYC PROTO-ONCOGENE"/>
    <property type="match status" value="1"/>
</dbReference>
<feature type="domain" description="BHLH" evidence="5">
    <location>
        <begin position="294"/>
        <end position="346"/>
    </location>
</feature>
<proteinExistence type="predicted"/>
<evidence type="ECO:0000256" key="1">
    <source>
        <dbReference type="ARBA" id="ARBA00023125"/>
    </source>
</evidence>
<organism evidence="6 7">
    <name type="scientific">Patella caerulea</name>
    <name type="common">Rayed Mediterranean limpet</name>
    <dbReference type="NCBI Taxonomy" id="87958"/>
    <lineage>
        <taxon>Eukaryota</taxon>
        <taxon>Metazoa</taxon>
        <taxon>Spiralia</taxon>
        <taxon>Lophotrochozoa</taxon>
        <taxon>Mollusca</taxon>
        <taxon>Gastropoda</taxon>
        <taxon>Patellogastropoda</taxon>
        <taxon>Patelloidea</taxon>
        <taxon>Patellidae</taxon>
        <taxon>Patella</taxon>
    </lineage>
</organism>
<dbReference type="EMBL" id="JAZGQO010000008">
    <property type="protein sequence ID" value="KAK6179166.1"/>
    <property type="molecule type" value="Genomic_DNA"/>
</dbReference>
<feature type="compositionally biased region" description="Low complexity" evidence="4">
    <location>
        <begin position="248"/>
        <end position="257"/>
    </location>
</feature>
<feature type="region of interest" description="Disordered" evidence="4">
    <location>
        <begin position="240"/>
        <end position="262"/>
    </location>
</feature>
<dbReference type="Pfam" id="PF00010">
    <property type="entry name" value="HLH"/>
    <property type="match status" value="1"/>
</dbReference>
<dbReference type="GO" id="GO:0005634">
    <property type="term" value="C:nucleus"/>
    <property type="evidence" value="ECO:0007669"/>
    <property type="project" value="UniProtKB-SubCell"/>
</dbReference>
<dbReference type="InterPro" id="IPR002418">
    <property type="entry name" value="Tscrpt_reg_Myc"/>
</dbReference>
<reference evidence="6 7" key="1">
    <citation type="submission" date="2024-01" db="EMBL/GenBank/DDBJ databases">
        <title>The genome of the rayed Mediterranean limpet Patella caerulea (Linnaeus, 1758).</title>
        <authorList>
            <person name="Anh-Thu Weber A."/>
            <person name="Halstead-Nussloch G."/>
        </authorList>
    </citation>
    <scope>NUCLEOTIDE SEQUENCE [LARGE SCALE GENOMIC DNA]</scope>
    <source>
        <strain evidence="6">AATW-2023a</strain>
        <tissue evidence="6">Whole specimen</tissue>
    </source>
</reference>
<dbReference type="Pfam" id="PF01056">
    <property type="entry name" value="Myc_N"/>
    <property type="match status" value="1"/>
</dbReference>
<dbReference type="SUPFAM" id="SSF47459">
    <property type="entry name" value="HLH, helix-loop-helix DNA-binding domain"/>
    <property type="match status" value="1"/>
</dbReference>
<evidence type="ECO:0000259" key="5">
    <source>
        <dbReference type="PROSITE" id="PS50888"/>
    </source>
</evidence>
<dbReference type="InterPro" id="IPR036638">
    <property type="entry name" value="HLH_DNA-bd_sf"/>
</dbReference>
<dbReference type="GO" id="GO:0003700">
    <property type="term" value="F:DNA-binding transcription factor activity"/>
    <property type="evidence" value="ECO:0007669"/>
    <property type="project" value="InterPro"/>
</dbReference>
<dbReference type="AlphaFoldDB" id="A0AAN8JN11"/>
<dbReference type="InterPro" id="IPR011598">
    <property type="entry name" value="bHLH_dom"/>
</dbReference>